<dbReference type="GO" id="GO:0004663">
    <property type="term" value="F:Rab geranylgeranyltransferase activity"/>
    <property type="evidence" value="ECO:0007669"/>
    <property type="project" value="UniProtKB-UniRule"/>
</dbReference>
<dbReference type="GO" id="GO:0097354">
    <property type="term" value="P:prenylation"/>
    <property type="evidence" value="ECO:0007669"/>
    <property type="project" value="UniProtKB-UniRule"/>
</dbReference>
<organism evidence="7 8">
    <name type="scientific">Forsythia ovata</name>
    <dbReference type="NCBI Taxonomy" id="205694"/>
    <lineage>
        <taxon>Eukaryota</taxon>
        <taxon>Viridiplantae</taxon>
        <taxon>Streptophyta</taxon>
        <taxon>Embryophyta</taxon>
        <taxon>Tracheophyta</taxon>
        <taxon>Spermatophyta</taxon>
        <taxon>Magnoliopsida</taxon>
        <taxon>eudicotyledons</taxon>
        <taxon>Gunneridae</taxon>
        <taxon>Pentapetalae</taxon>
        <taxon>asterids</taxon>
        <taxon>lamiids</taxon>
        <taxon>Lamiales</taxon>
        <taxon>Oleaceae</taxon>
        <taxon>Forsythieae</taxon>
        <taxon>Forsythia</taxon>
    </lineage>
</organism>
<evidence type="ECO:0000256" key="5">
    <source>
        <dbReference type="ARBA" id="ARBA00047658"/>
    </source>
</evidence>
<name>A0ABD1WI39_9LAMI</name>
<keyword evidence="2 6" id="KW-0637">Prenyltransferase</keyword>
<evidence type="ECO:0000313" key="7">
    <source>
        <dbReference type="EMBL" id="KAL2548030.1"/>
    </source>
</evidence>
<dbReference type="Proteomes" id="UP001604277">
    <property type="component" value="Unassembled WGS sequence"/>
</dbReference>
<keyword evidence="3 6" id="KW-0808">Transferase</keyword>
<accession>A0ABD1WI39</accession>
<proteinExistence type="inferred from homology"/>
<dbReference type="InterPro" id="IPR002088">
    <property type="entry name" value="Prenyl_trans_a"/>
</dbReference>
<evidence type="ECO:0000256" key="1">
    <source>
        <dbReference type="ARBA" id="ARBA00006734"/>
    </source>
</evidence>
<dbReference type="EMBL" id="JBFOLJ010000003">
    <property type="protein sequence ID" value="KAL2548030.1"/>
    <property type="molecule type" value="Genomic_DNA"/>
</dbReference>
<protein>
    <recommendedName>
        <fullName evidence="6">Geranylgeranyl transferase type-2 subunit alpha</fullName>
        <ecNumber evidence="6">2.5.1.60</ecNumber>
    </recommendedName>
    <alternativeName>
        <fullName evidence="6">Geranylgeranyl transferase type II subunit alpha</fullName>
    </alternativeName>
</protein>
<dbReference type="PANTHER" id="PTHR11129">
    <property type="entry name" value="PROTEIN FARNESYLTRANSFERASE ALPHA SUBUNIT/RAB GERANYLGERANYL TRANSFERASE ALPHA SUBUNIT"/>
    <property type="match status" value="1"/>
</dbReference>
<comment type="catalytic activity">
    <reaction evidence="5 6">
        <text>geranylgeranyl diphosphate + L-cysteinyl-[protein] = S-geranylgeranyl-L-cysteinyl-[protein] + diphosphate</text>
        <dbReference type="Rhea" id="RHEA:21240"/>
        <dbReference type="Rhea" id="RHEA-COMP:10131"/>
        <dbReference type="Rhea" id="RHEA-COMP:11537"/>
        <dbReference type="ChEBI" id="CHEBI:29950"/>
        <dbReference type="ChEBI" id="CHEBI:33019"/>
        <dbReference type="ChEBI" id="CHEBI:57533"/>
        <dbReference type="ChEBI" id="CHEBI:86021"/>
        <dbReference type="EC" id="2.5.1.60"/>
    </reaction>
</comment>
<evidence type="ECO:0000256" key="6">
    <source>
        <dbReference type="RuleBase" id="RU367120"/>
    </source>
</evidence>
<dbReference type="AlphaFoldDB" id="A0ABD1WI39"/>
<comment type="similarity">
    <text evidence="1 6">Belongs to the protein prenyltransferase subunit alpha family.</text>
</comment>
<keyword evidence="4" id="KW-0677">Repeat</keyword>
<sequence>MHGISRKTPSREEQDASALKVAELRDLQYQFLHLHHNKMLIYKRSFRNKCKAVRSESRALAVQYFLNHQSETEVDSEYIQSVLNEELKVVENALKKNFKSYSAWYHRKWVLSKGHSSTDKELRLLGKFQKLDSRNFHAWSYRRFITMLKKISDEDELQYTTDTIYDNFSNYSAWHNRSVLLSHLFEKRGKGHCHKRAFWKRNLSLYIMLLFTDPDDQSGWFYHLWLLDQTVKLEPFLLSSCASSWPLVYIYQLMITWMDASLLNSLHRLKITEEGKSKSSDWSMKTIANEIAHCRELLSSTNCKIGKLTLARLLMAQNKLISYGIPNDGIEVHYEEILGLYRDLMKLDPTHICYYEDAYSLVLLKQVTYEYGIYSEILPSIWRFNFTKYGFLFLSATQ</sequence>
<dbReference type="Gene3D" id="1.25.40.120">
    <property type="entry name" value="Protein prenylyltransferase"/>
    <property type="match status" value="1"/>
</dbReference>
<keyword evidence="8" id="KW-1185">Reference proteome</keyword>
<gene>
    <name evidence="7" type="ORF">Fot_09560</name>
</gene>
<comment type="function">
    <text evidence="6">Catalyzes the transfer of a geranyl-geranyl moiety from geranyl-geranyl pyrophosphate to cysteines occuring in specific C-terminal amino acid sequences.</text>
</comment>
<dbReference type="PROSITE" id="PS51147">
    <property type="entry name" value="PFTA"/>
    <property type="match status" value="4"/>
</dbReference>
<evidence type="ECO:0000313" key="8">
    <source>
        <dbReference type="Proteomes" id="UP001604277"/>
    </source>
</evidence>
<evidence type="ECO:0000256" key="3">
    <source>
        <dbReference type="ARBA" id="ARBA00022679"/>
    </source>
</evidence>
<dbReference type="SUPFAM" id="SSF48439">
    <property type="entry name" value="Protein prenylyltransferase"/>
    <property type="match status" value="1"/>
</dbReference>
<comment type="caution">
    <text evidence="7">The sequence shown here is derived from an EMBL/GenBank/DDBJ whole genome shotgun (WGS) entry which is preliminary data.</text>
</comment>
<evidence type="ECO:0000256" key="4">
    <source>
        <dbReference type="ARBA" id="ARBA00022737"/>
    </source>
</evidence>
<dbReference type="PANTHER" id="PTHR11129:SF2">
    <property type="entry name" value="GERANYLGERANYL TRANSFERASE TYPE-2 SUBUNIT ALPHA"/>
    <property type="match status" value="1"/>
</dbReference>
<dbReference type="Pfam" id="PF01239">
    <property type="entry name" value="PPTA"/>
    <property type="match status" value="4"/>
</dbReference>
<evidence type="ECO:0000256" key="2">
    <source>
        <dbReference type="ARBA" id="ARBA00022602"/>
    </source>
</evidence>
<dbReference type="EC" id="2.5.1.60" evidence="6"/>
<reference evidence="8" key="1">
    <citation type="submission" date="2024-07" db="EMBL/GenBank/DDBJ databases">
        <title>Two chromosome-level genome assemblies of Korean endemic species Abeliophyllum distichum and Forsythia ovata (Oleaceae).</title>
        <authorList>
            <person name="Jang H."/>
        </authorList>
    </citation>
    <scope>NUCLEOTIDE SEQUENCE [LARGE SCALE GENOMIC DNA]</scope>
</reference>